<feature type="domain" description="Epoxide hydrolase N-terminal" evidence="5">
    <location>
        <begin position="21"/>
        <end position="125"/>
    </location>
</feature>
<evidence type="ECO:0000256" key="1">
    <source>
        <dbReference type="ARBA" id="ARBA00010088"/>
    </source>
</evidence>
<feature type="active site" description="Proton acceptor" evidence="4">
    <location>
        <position position="376"/>
    </location>
</feature>
<dbReference type="InterPro" id="IPR029058">
    <property type="entry name" value="AB_hydrolase_fold"/>
</dbReference>
<dbReference type="PIRSF" id="PIRSF001112">
    <property type="entry name" value="Epoxide_hydrolase"/>
    <property type="match status" value="1"/>
</dbReference>
<feature type="active site" description="Nucleophile" evidence="4">
    <location>
        <position position="194"/>
    </location>
</feature>
<evidence type="ECO:0000259" key="5">
    <source>
        <dbReference type="Pfam" id="PF06441"/>
    </source>
</evidence>
<dbReference type="GO" id="GO:0097176">
    <property type="term" value="P:epoxide metabolic process"/>
    <property type="evidence" value="ECO:0007669"/>
    <property type="project" value="TreeGrafter"/>
</dbReference>
<comment type="caution">
    <text evidence="6">The sequence shown here is derived from an EMBL/GenBank/DDBJ whole genome shotgun (WGS) entry which is preliminary data.</text>
</comment>
<evidence type="ECO:0000256" key="3">
    <source>
        <dbReference type="ARBA" id="ARBA00022801"/>
    </source>
</evidence>
<dbReference type="EMBL" id="VIWT01000006">
    <property type="protein sequence ID" value="TWF72944.1"/>
    <property type="molecule type" value="Genomic_DNA"/>
</dbReference>
<dbReference type="RefSeq" id="WP_145910932.1">
    <property type="nucleotide sequence ID" value="NZ_BAAAMZ010000035.1"/>
</dbReference>
<dbReference type="Gene3D" id="3.40.50.1820">
    <property type="entry name" value="alpha/beta hydrolase"/>
    <property type="match status" value="1"/>
</dbReference>
<evidence type="ECO:0000256" key="4">
    <source>
        <dbReference type="PIRSR" id="PIRSR001112-1"/>
    </source>
</evidence>
<dbReference type="Pfam" id="PF06441">
    <property type="entry name" value="EHN"/>
    <property type="match status" value="1"/>
</dbReference>
<protein>
    <submittedName>
        <fullName evidence="6">Pimeloyl-ACP methyl ester carboxylesterase</fullName>
    </submittedName>
</protein>
<dbReference type="OrthoDB" id="4654311at2"/>
<evidence type="ECO:0000313" key="7">
    <source>
        <dbReference type="Proteomes" id="UP000317940"/>
    </source>
</evidence>
<dbReference type="PANTHER" id="PTHR21661">
    <property type="entry name" value="EPOXIDE HYDROLASE 1-RELATED"/>
    <property type="match status" value="1"/>
</dbReference>
<keyword evidence="7" id="KW-1185">Reference proteome</keyword>
<feature type="active site" description="Proton donor" evidence="4">
    <location>
        <position position="323"/>
    </location>
</feature>
<comment type="similarity">
    <text evidence="1">Belongs to the peptidase S33 family.</text>
</comment>
<name>A0A561SDL6_9ACTN</name>
<dbReference type="Proteomes" id="UP000317940">
    <property type="component" value="Unassembled WGS sequence"/>
</dbReference>
<keyword evidence="3" id="KW-0378">Hydrolase</keyword>
<dbReference type="AlphaFoldDB" id="A0A561SDL6"/>
<organism evidence="6 7">
    <name type="scientific">Kitasatospora viridis</name>
    <dbReference type="NCBI Taxonomy" id="281105"/>
    <lineage>
        <taxon>Bacteria</taxon>
        <taxon>Bacillati</taxon>
        <taxon>Actinomycetota</taxon>
        <taxon>Actinomycetes</taxon>
        <taxon>Kitasatosporales</taxon>
        <taxon>Streptomycetaceae</taxon>
        <taxon>Kitasatospora</taxon>
    </lineage>
</organism>
<dbReference type="InterPro" id="IPR010497">
    <property type="entry name" value="Epoxide_hydro_N"/>
</dbReference>
<reference evidence="6 7" key="1">
    <citation type="submission" date="2019-06" db="EMBL/GenBank/DDBJ databases">
        <title>Sequencing the genomes of 1000 actinobacteria strains.</title>
        <authorList>
            <person name="Klenk H.-P."/>
        </authorList>
    </citation>
    <scope>NUCLEOTIDE SEQUENCE [LARGE SCALE GENOMIC DNA]</scope>
    <source>
        <strain evidence="6 7">DSM 44826</strain>
    </source>
</reference>
<gene>
    <name evidence="6" type="ORF">FHX73_1695</name>
</gene>
<evidence type="ECO:0000313" key="6">
    <source>
        <dbReference type="EMBL" id="TWF72944.1"/>
    </source>
</evidence>
<dbReference type="PRINTS" id="PR00412">
    <property type="entry name" value="EPOXHYDRLASE"/>
</dbReference>
<dbReference type="InterPro" id="IPR016292">
    <property type="entry name" value="Epoxide_hydrolase"/>
</dbReference>
<sequence length="398" mass="44241">MTTPTTAQTSPRTTVPTESVVPFRIDLPQALAADVRERLARTRWPELETVGDWSQGTRLDFVRELCRYWQEEYDWAAAEARLNRFPQFTTGIDGLDIHFTHVRSPHPQAVPLLITHGWPGSVVEFHKVIGPLVDPVAHGGDPADAFHVVCPSLPGFGFSGKPDRPGWGTERIADAWDQLMNRLGYRRYGAQGGDWGARITMELGRRHPDRLIGIHLTMVPFEPPRDPGLLADLTDREHAALERLDRHRAQGSAYAAIQATRPQSIGYGLTDSPAALAGWLLEKFAEWSDCDGDPASVFGTEELLDNLLMYWVPGTGASAARLYWESFGALGGRPAPIRVPTGCSVFPADYYRPTRRLAEPGYPALRYWNELDAGGHFPALEQPELLVAEARAAFRAFR</sequence>
<dbReference type="SUPFAM" id="SSF53474">
    <property type="entry name" value="alpha/beta-Hydrolases"/>
    <property type="match status" value="1"/>
</dbReference>
<dbReference type="InterPro" id="IPR000639">
    <property type="entry name" value="Epox_hydrolase-like"/>
</dbReference>
<evidence type="ECO:0000256" key="2">
    <source>
        <dbReference type="ARBA" id="ARBA00022797"/>
    </source>
</evidence>
<keyword evidence="2" id="KW-0058">Aromatic hydrocarbons catabolism</keyword>
<dbReference type="PANTHER" id="PTHR21661:SF35">
    <property type="entry name" value="EPOXIDE HYDROLASE"/>
    <property type="match status" value="1"/>
</dbReference>
<accession>A0A561SDL6</accession>
<dbReference type="GO" id="GO:0004301">
    <property type="term" value="F:epoxide hydrolase activity"/>
    <property type="evidence" value="ECO:0007669"/>
    <property type="project" value="TreeGrafter"/>
</dbReference>
<proteinExistence type="inferred from homology"/>